<evidence type="ECO:0000313" key="1">
    <source>
        <dbReference type="Proteomes" id="UP001515500"/>
    </source>
</evidence>
<gene>
    <name evidence="2" type="primary">LOC120278487</name>
</gene>
<dbReference type="Gene3D" id="2.60.120.10">
    <property type="entry name" value="Jelly Rolls"/>
    <property type="match status" value="1"/>
</dbReference>
<dbReference type="RefSeq" id="XP_039141209.1">
    <property type="nucleotide sequence ID" value="XM_039285275.1"/>
</dbReference>
<proteinExistence type="predicted"/>
<keyword evidence="1" id="KW-1185">Reference proteome</keyword>
<dbReference type="GeneID" id="120278487"/>
<dbReference type="AlphaFoldDB" id="A0AB40CT09"/>
<name>A0AB40CT09_DIOCR</name>
<reference evidence="2" key="1">
    <citation type="submission" date="2025-08" db="UniProtKB">
        <authorList>
            <consortium name="RefSeq"/>
        </authorList>
    </citation>
    <scope>IDENTIFICATION</scope>
</reference>
<organism evidence="1 2">
    <name type="scientific">Dioscorea cayennensis subsp. rotundata</name>
    <name type="common">White Guinea yam</name>
    <name type="synonym">Dioscorea rotundata</name>
    <dbReference type="NCBI Taxonomy" id="55577"/>
    <lineage>
        <taxon>Eukaryota</taxon>
        <taxon>Viridiplantae</taxon>
        <taxon>Streptophyta</taxon>
        <taxon>Embryophyta</taxon>
        <taxon>Tracheophyta</taxon>
        <taxon>Spermatophyta</taxon>
        <taxon>Magnoliopsida</taxon>
        <taxon>Liliopsida</taxon>
        <taxon>Dioscoreales</taxon>
        <taxon>Dioscoreaceae</taxon>
        <taxon>Dioscorea</taxon>
    </lineage>
</organism>
<protein>
    <submittedName>
        <fullName evidence="2">Uncharacterized protein LOC120278487</fullName>
    </submittedName>
</protein>
<dbReference type="InterPro" id="IPR014710">
    <property type="entry name" value="RmlC-like_jellyroll"/>
</dbReference>
<evidence type="ECO:0000313" key="2">
    <source>
        <dbReference type="RefSeq" id="XP_039141209.1"/>
    </source>
</evidence>
<accession>A0AB40CT09</accession>
<dbReference type="Proteomes" id="UP001515500">
    <property type="component" value="Chromosome 16"/>
</dbReference>
<sequence length="157" mass="17399">MALKCLEVPLDVDIKNGGHVMVLDLPLVGKVGLSVDLIMIDAHLICSLDFSCDSGYQVTYIVKGSSHVQVVGINDKHKLETRIRACCLSAAPRFFVADSGGILQHYSKKMEKLFRFKRSSDEIFFVPPVDHAGNFETKRLAIRFMSSASDLEILNKA</sequence>